<comment type="caution">
    <text evidence="2">The sequence shown here is derived from an EMBL/GenBank/DDBJ whole genome shotgun (WGS) entry which is preliminary data.</text>
</comment>
<reference evidence="2 3" key="1">
    <citation type="submission" date="2018-09" db="EMBL/GenBank/DDBJ databases">
        <title>Bacillus saliacetes sp. nov., isolated from Thai shrimp paste (Ka-pi).</title>
        <authorList>
            <person name="Daroonpunt R."/>
            <person name="Tanasupawat S."/>
            <person name="Yiamsombut S."/>
        </authorList>
    </citation>
    <scope>NUCLEOTIDE SEQUENCE [LARGE SCALE GENOMIC DNA]</scope>
    <source>
        <strain evidence="2 3">SKP7-4</strain>
    </source>
</reference>
<dbReference type="Pfam" id="PF14417">
    <property type="entry name" value="MEDS"/>
    <property type="match status" value="1"/>
</dbReference>
<evidence type="ECO:0000313" key="2">
    <source>
        <dbReference type="EMBL" id="RIW32513.1"/>
    </source>
</evidence>
<dbReference type="InterPro" id="IPR025847">
    <property type="entry name" value="MEDS_domain"/>
</dbReference>
<gene>
    <name evidence="2" type="ORF">D3H55_13075</name>
</gene>
<keyword evidence="3" id="KW-1185">Reference proteome</keyword>
<evidence type="ECO:0000259" key="1">
    <source>
        <dbReference type="Pfam" id="PF14417"/>
    </source>
</evidence>
<evidence type="ECO:0000313" key="3">
    <source>
        <dbReference type="Proteomes" id="UP000265801"/>
    </source>
</evidence>
<sequence>MESTNIIEVNEVKNLTKGHVLYFFEKQNQYISNIVDFIISGLEHNEHSIIIENDRLTPLIKEKLTMLSNESDLEKVTFVNNYDFYYAKGDFNINSIWDYLPESITGSSELDYVVRSWAHVEWRDERTVSKKLVDSENEADKIVTETKLLSVCAYDSERVSKEFREALLKCHNFLINEQLVKHQEKPIIS</sequence>
<dbReference type="EMBL" id="QXIR01000017">
    <property type="protein sequence ID" value="RIW32513.1"/>
    <property type="molecule type" value="Genomic_DNA"/>
</dbReference>
<organism evidence="2 3">
    <name type="scientific">Bacillus salacetis</name>
    <dbReference type="NCBI Taxonomy" id="2315464"/>
    <lineage>
        <taxon>Bacteria</taxon>
        <taxon>Bacillati</taxon>
        <taxon>Bacillota</taxon>
        <taxon>Bacilli</taxon>
        <taxon>Bacillales</taxon>
        <taxon>Bacillaceae</taxon>
        <taxon>Bacillus</taxon>
    </lineage>
</organism>
<dbReference type="AlphaFoldDB" id="A0A3A1R0K8"/>
<proteinExistence type="predicted"/>
<protein>
    <recommendedName>
        <fullName evidence="1">MEDS domain-containing protein</fullName>
    </recommendedName>
</protein>
<dbReference type="Proteomes" id="UP000265801">
    <property type="component" value="Unassembled WGS sequence"/>
</dbReference>
<feature type="domain" description="MEDS" evidence="1">
    <location>
        <begin position="19"/>
        <end position="171"/>
    </location>
</feature>
<dbReference type="OrthoDB" id="2855396at2"/>
<accession>A0A3A1R0K8</accession>
<name>A0A3A1R0K8_9BACI</name>
<dbReference type="RefSeq" id="WP_119547356.1">
    <property type="nucleotide sequence ID" value="NZ_QXIR01000017.1"/>
</dbReference>